<dbReference type="RefSeq" id="WP_094811726.1">
    <property type="nucleotide sequence ID" value="NZ_NEVU01000002.1"/>
</dbReference>
<dbReference type="EMBL" id="NEVU01000002">
    <property type="protein sequence ID" value="OZI74240.1"/>
    <property type="molecule type" value="Genomic_DNA"/>
</dbReference>
<dbReference type="Pfam" id="PF20159">
    <property type="entry name" value="YidB"/>
    <property type="match status" value="1"/>
</dbReference>
<evidence type="ECO:0000313" key="1">
    <source>
        <dbReference type="EMBL" id="OZI74240.1"/>
    </source>
</evidence>
<dbReference type="InterPro" id="IPR045372">
    <property type="entry name" value="YidB"/>
</dbReference>
<dbReference type="SUPFAM" id="SSF140804">
    <property type="entry name" value="YidB-like"/>
    <property type="match status" value="1"/>
</dbReference>
<organism evidence="1 2">
    <name type="scientific">Bordetella genomosp. 12</name>
    <dbReference type="NCBI Taxonomy" id="463035"/>
    <lineage>
        <taxon>Bacteria</taxon>
        <taxon>Pseudomonadati</taxon>
        <taxon>Pseudomonadota</taxon>
        <taxon>Betaproteobacteria</taxon>
        <taxon>Burkholderiales</taxon>
        <taxon>Alcaligenaceae</taxon>
        <taxon>Bordetella</taxon>
    </lineage>
</organism>
<name>A0A261VKX5_9BORD</name>
<dbReference type="Proteomes" id="UP000216429">
    <property type="component" value="Unassembled WGS sequence"/>
</dbReference>
<comment type="caution">
    <text evidence="1">The sequence shown here is derived from an EMBL/GenBank/DDBJ whole genome shotgun (WGS) entry which is preliminary data.</text>
</comment>
<dbReference type="AlphaFoldDB" id="A0A261VKX5"/>
<dbReference type="Gene3D" id="1.10.10.690">
    <property type="entry name" value="YidB-like"/>
    <property type="match status" value="1"/>
</dbReference>
<sequence>MSLLDTLSSMAGGDSNRGAAASLVPALIELVGKYPGGLSALLQQLQQGGFGAIVASWLGSGPNEPVSPEQLGSALDPGVVNGLAERTGQDRAAVLEGLSFILPKVVDQASPQGEVQPEQGLDASKLLGSLASLLGGRGQAG</sequence>
<keyword evidence="2" id="KW-1185">Reference proteome</keyword>
<dbReference type="InterPro" id="IPR027405">
    <property type="entry name" value="YidB-like"/>
</dbReference>
<accession>A0A261VKX5</accession>
<evidence type="ECO:0008006" key="3">
    <source>
        <dbReference type="Google" id="ProtNLM"/>
    </source>
</evidence>
<reference evidence="2" key="1">
    <citation type="submission" date="2017-05" db="EMBL/GenBank/DDBJ databases">
        <title>Complete and WGS of Bordetella genogroups.</title>
        <authorList>
            <person name="Spilker T."/>
            <person name="Lipuma J."/>
        </authorList>
    </citation>
    <scope>NUCLEOTIDE SEQUENCE [LARGE SCALE GENOMIC DNA]</scope>
    <source>
        <strain evidence="2">AU6712</strain>
    </source>
</reference>
<evidence type="ECO:0000313" key="2">
    <source>
        <dbReference type="Proteomes" id="UP000216429"/>
    </source>
</evidence>
<proteinExistence type="predicted"/>
<gene>
    <name evidence="1" type="ORF">CAL22_06990</name>
</gene>
<dbReference type="OrthoDB" id="9795283at2"/>
<protein>
    <recommendedName>
        <fullName evidence="3">DUF937 domain-containing protein</fullName>
    </recommendedName>
</protein>